<feature type="domain" description="RNA polymerase sigma factor 70 region 4 type 2" evidence="8">
    <location>
        <begin position="153"/>
        <end position="205"/>
    </location>
</feature>
<evidence type="ECO:0000256" key="6">
    <source>
        <dbReference type="SAM" id="MobiDB-lite"/>
    </source>
</evidence>
<dbReference type="Pfam" id="PF04542">
    <property type="entry name" value="Sigma70_r2"/>
    <property type="match status" value="1"/>
</dbReference>
<organism evidence="9 10">
    <name type="scientific">Pseudofrankia inefficax (strain DSM 45817 / CECT 9037 / DDB 130130 / EuI1c)</name>
    <name type="common">Frankia inefficax</name>
    <dbReference type="NCBI Taxonomy" id="298654"/>
    <lineage>
        <taxon>Bacteria</taxon>
        <taxon>Bacillati</taxon>
        <taxon>Actinomycetota</taxon>
        <taxon>Actinomycetes</taxon>
        <taxon>Frankiales</taxon>
        <taxon>Frankiaceae</taxon>
        <taxon>Pseudofrankia</taxon>
    </lineage>
</organism>
<dbReference type="InterPro" id="IPR036388">
    <property type="entry name" value="WH-like_DNA-bd_sf"/>
</dbReference>
<dbReference type="NCBIfam" id="TIGR02983">
    <property type="entry name" value="SigE-fam_strep"/>
    <property type="match status" value="1"/>
</dbReference>
<sequence>MTSHRSGDPFAAPEATAHRVRRSGPAGPPPPSGVDEISTGAPPGGVGGDGADPSVPASFEAFVRTRSDALFRTAFVMTGQRAAAEDLVQESLARMLPVWKRVSERGSPDAYVYRVMTNLHRSTWRRVLRRERPTFPLPDAPGPDGIARWERLHQLSRALAELSPRQRSAVVLRHYLQLSEAETAAVLGCRVGTVKSLTSRGLAQLRSSYHAEEGLHG</sequence>
<evidence type="ECO:0000256" key="3">
    <source>
        <dbReference type="ARBA" id="ARBA00023082"/>
    </source>
</evidence>
<dbReference type="Gene3D" id="1.10.1740.10">
    <property type="match status" value="1"/>
</dbReference>
<comment type="similarity">
    <text evidence="1">Belongs to the sigma-70 factor family. ECF subfamily.</text>
</comment>
<name>E3JBP8_PSEI1</name>
<dbReference type="InParanoid" id="E3JBP8"/>
<dbReference type="PANTHER" id="PTHR43133:SF50">
    <property type="entry name" value="ECF RNA POLYMERASE SIGMA FACTOR SIGM"/>
    <property type="match status" value="1"/>
</dbReference>
<dbReference type="HOGENOM" id="CLU_047691_15_4_11"/>
<evidence type="ECO:0000259" key="7">
    <source>
        <dbReference type="Pfam" id="PF04542"/>
    </source>
</evidence>
<feature type="region of interest" description="Disordered" evidence="6">
    <location>
        <begin position="1"/>
        <end position="53"/>
    </location>
</feature>
<dbReference type="STRING" id="298654.FraEuI1c_3043"/>
<proteinExistence type="inferred from homology"/>
<dbReference type="SUPFAM" id="SSF88659">
    <property type="entry name" value="Sigma3 and sigma4 domains of RNA polymerase sigma factors"/>
    <property type="match status" value="1"/>
</dbReference>
<keyword evidence="10" id="KW-1185">Reference proteome</keyword>
<feature type="domain" description="RNA polymerase sigma-70 region 2" evidence="7">
    <location>
        <begin position="63"/>
        <end position="126"/>
    </location>
</feature>
<keyword evidence="4" id="KW-0238">DNA-binding</keyword>
<dbReference type="InterPro" id="IPR007627">
    <property type="entry name" value="RNA_pol_sigma70_r2"/>
</dbReference>
<keyword evidence="2" id="KW-0805">Transcription regulation</keyword>
<dbReference type="RefSeq" id="WP_013424186.1">
    <property type="nucleotide sequence ID" value="NC_014666.1"/>
</dbReference>
<dbReference type="InterPro" id="IPR014325">
    <property type="entry name" value="RNA_pol_sigma-E_actinobac"/>
</dbReference>
<protein>
    <submittedName>
        <fullName evidence="9">RNA polymerase, sigma-24 subunit, ECF subfamily</fullName>
    </submittedName>
</protein>
<evidence type="ECO:0000256" key="5">
    <source>
        <dbReference type="ARBA" id="ARBA00023163"/>
    </source>
</evidence>
<dbReference type="Gene3D" id="1.10.10.10">
    <property type="entry name" value="Winged helix-like DNA-binding domain superfamily/Winged helix DNA-binding domain"/>
    <property type="match status" value="1"/>
</dbReference>
<dbReference type="InterPro" id="IPR014284">
    <property type="entry name" value="RNA_pol_sigma-70_dom"/>
</dbReference>
<gene>
    <name evidence="9" type="ordered locus">FraEuI1c_3043</name>
</gene>
<dbReference type="SUPFAM" id="SSF88946">
    <property type="entry name" value="Sigma2 domain of RNA polymerase sigma factors"/>
    <property type="match status" value="1"/>
</dbReference>
<dbReference type="EMBL" id="CP002299">
    <property type="protein sequence ID" value="ADP81068.1"/>
    <property type="molecule type" value="Genomic_DNA"/>
</dbReference>
<evidence type="ECO:0000256" key="1">
    <source>
        <dbReference type="ARBA" id="ARBA00010641"/>
    </source>
</evidence>
<dbReference type="CDD" id="cd06171">
    <property type="entry name" value="Sigma70_r4"/>
    <property type="match status" value="1"/>
</dbReference>
<dbReference type="NCBIfam" id="TIGR02937">
    <property type="entry name" value="sigma70-ECF"/>
    <property type="match status" value="1"/>
</dbReference>
<dbReference type="InterPro" id="IPR013249">
    <property type="entry name" value="RNA_pol_sigma70_r4_t2"/>
</dbReference>
<evidence type="ECO:0000313" key="9">
    <source>
        <dbReference type="EMBL" id="ADP81068.1"/>
    </source>
</evidence>
<dbReference type="InterPro" id="IPR013324">
    <property type="entry name" value="RNA_pol_sigma_r3/r4-like"/>
</dbReference>
<accession>E3JBP8</accession>
<dbReference type="eggNOG" id="COG1595">
    <property type="taxonomic scope" value="Bacteria"/>
</dbReference>
<dbReference type="GO" id="GO:0016987">
    <property type="term" value="F:sigma factor activity"/>
    <property type="evidence" value="ECO:0007669"/>
    <property type="project" value="UniProtKB-KW"/>
</dbReference>
<evidence type="ECO:0000256" key="2">
    <source>
        <dbReference type="ARBA" id="ARBA00023015"/>
    </source>
</evidence>
<dbReference type="Pfam" id="PF08281">
    <property type="entry name" value="Sigma70_r4_2"/>
    <property type="match status" value="1"/>
</dbReference>
<dbReference type="PANTHER" id="PTHR43133">
    <property type="entry name" value="RNA POLYMERASE ECF-TYPE SIGMA FACTO"/>
    <property type="match status" value="1"/>
</dbReference>
<evidence type="ECO:0000259" key="8">
    <source>
        <dbReference type="Pfam" id="PF08281"/>
    </source>
</evidence>
<evidence type="ECO:0000256" key="4">
    <source>
        <dbReference type="ARBA" id="ARBA00023125"/>
    </source>
</evidence>
<keyword evidence="5" id="KW-0804">Transcription</keyword>
<dbReference type="GO" id="GO:0003677">
    <property type="term" value="F:DNA binding"/>
    <property type="evidence" value="ECO:0007669"/>
    <property type="project" value="UniProtKB-KW"/>
</dbReference>
<reference evidence="9 10" key="1">
    <citation type="submission" date="2010-10" db="EMBL/GenBank/DDBJ databases">
        <title>Complete sequence of Frankia sp. EuI1c.</title>
        <authorList>
            <consortium name="US DOE Joint Genome Institute"/>
            <person name="Lucas S."/>
            <person name="Copeland A."/>
            <person name="Lapidus A."/>
            <person name="Cheng J.-F."/>
            <person name="Bruce D."/>
            <person name="Goodwin L."/>
            <person name="Pitluck S."/>
            <person name="Chertkov O."/>
            <person name="Detter J.C."/>
            <person name="Han C."/>
            <person name="Tapia R."/>
            <person name="Land M."/>
            <person name="Hauser L."/>
            <person name="Jeffries C."/>
            <person name="Kyrpides N."/>
            <person name="Ivanova N."/>
            <person name="Mikhailova N."/>
            <person name="Beauchemin N."/>
            <person name="Sen A."/>
            <person name="Sur S.A."/>
            <person name="Gtari M."/>
            <person name="Wall L."/>
            <person name="Tisa L."/>
            <person name="Woyke T."/>
        </authorList>
    </citation>
    <scope>NUCLEOTIDE SEQUENCE [LARGE SCALE GENOMIC DNA]</scope>
    <source>
        <strain evidence="10">DSM 45817 / CECT 9037 / EuI1c</strain>
    </source>
</reference>
<dbReference type="AlphaFoldDB" id="E3JBP8"/>
<evidence type="ECO:0000313" key="10">
    <source>
        <dbReference type="Proteomes" id="UP000002484"/>
    </source>
</evidence>
<dbReference type="Proteomes" id="UP000002484">
    <property type="component" value="Chromosome"/>
</dbReference>
<dbReference type="GO" id="GO:0006352">
    <property type="term" value="P:DNA-templated transcription initiation"/>
    <property type="evidence" value="ECO:0007669"/>
    <property type="project" value="InterPro"/>
</dbReference>
<dbReference type="InterPro" id="IPR039425">
    <property type="entry name" value="RNA_pol_sigma-70-like"/>
</dbReference>
<keyword evidence="3" id="KW-0731">Sigma factor</keyword>
<dbReference type="InterPro" id="IPR013325">
    <property type="entry name" value="RNA_pol_sigma_r2"/>
</dbReference>
<dbReference type="KEGG" id="fri:FraEuI1c_3043"/>